<evidence type="ECO:0000256" key="2">
    <source>
        <dbReference type="ARBA" id="ARBA00022692"/>
    </source>
</evidence>
<dbReference type="PANTHER" id="PTHR43394:SF1">
    <property type="entry name" value="ATP-BINDING CASSETTE SUB-FAMILY B MEMBER 10, MITOCHONDRIAL"/>
    <property type="match status" value="1"/>
</dbReference>
<dbReference type="SUPFAM" id="SSF52540">
    <property type="entry name" value="P-loop containing nucleoside triphosphate hydrolases"/>
    <property type="match status" value="1"/>
</dbReference>
<keyword evidence="2 5" id="KW-0812">Transmembrane</keyword>
<dbReference type="GO" id="GO:0015421">
    <property type="term" value="F:ABC-type oligopeptide transporter activity"/>
    <property type="evidence" value="ECO:0007669"/>
    <property type="project" value="TreeGrafter"/>
</dbReference>
<feature type="transmembrane region" description="Helical" evidence="5">
    <location>
        <begin position="12"/>
        <end position="34"/>
    </location>
</feature>
<evidence type="ECO:0000256" key="1">
    <source>
        <dbReference type="ARBA" id="ARBA00004651"/>
    </source>
</evidence>
<evidence type="ECO:0000313" key="8">
    <source>
        <dbReference type="EMBL" id="MCM6771949.1"/>
    </source>
</evidence>
<protein>
    <submittedName>
        <fullName evidence="8">ABC transporter ATP-binding protein/permease</fullName>
    </submittedName>
</protein>
<feature type="domain" description="ABC transmembrane type-1" evidence="7">
    <location>
        <begin position="22"/>
        <end position="302"/>
    </location>
</feature>
<feature type="transmembrane region" description="Helical" evidence="5">
    <location>
        <begin position="54"/>
        <end position="76"/>
    </location>
</feature>
<evidence type="ECO:0000256" key="5">
    <source>
        <dbReference type="SAM" id="Phobius"/>
    </source>
</evidence>
<dbReference type="InterPro" id="IPR036640">
    <property type="entry name" value="ABC1_TM_sf"/>
</dbReference>
<dbReference type="Gene3D" id="1.20.1560.10">
    <property type="entry name" value="ABC transporter type 1, transmembrane domain"/>
    <property type="match status" value="1"/>
</dbReference>
<evidence type="ECO:0000259" key="7">
    <source>
        <dbReference type="PROSITE" id="PS50929"/>
    </source>
</evidence>
<dbReference type="Pfam" id="PF00005">
    <property type="entry name" value="ABC_tran"/>
    <property type="match status" value="1"/>
</dbReference>
<dbReference type="InterPro" id="IPR039421">
    <property type="entry name" value="Type_1_exporter"/>
</dbReference>
<evidence type="ECO:0000256" key="3">
    <source>
        <dbReference type="ARBA" id="ARBA00022989"/>
    </source>
</evidence>
<dbReference type="GO" id="GO:0005524">
    <property type="term" value="F:ATP binding"/>
    <property type="evidence" value="ECO:0007669"/>
    <property type="project" value="UniProtKB-KW"/>
</dbReference>
<feature type="transmembrane region" description="Helical" evidence="5">
    <location>
        <begin position="159"/>
        <end position="177"/>
    </location>
</feature>
<dbReference type="EMBL" id="JAMRXG010000001">
    <property type="protein sequence ID" value="MCM6771949.1"/>
    <property type="molecule type" value="Genomic_DNA"/>
</dbReference>
<dbReference type="SUPFAM" id="SSF90123">
    <property type="entry name" value="ABC transporter transmembrane region"/>
    <property type="match status" value="1"/>
</dbReference>
<evidence type="ECO:0000313" key="9">
    <source>
        <dbReference type="Proteomes" id="UP001139157"/>
    </source>
</evidence>
<dbReference type="InterPro" id="IPR011527">
    <property type="entry name" value="ABC1_TM_dom"/>
</dbReference>
<dbReference type="InterPro" id="IPR027417">
    <property type="entry name" value="P-loop_NTPase"/>
</dbReference>
<evidence type="ECO:0000259" key="6">
    <source>
        <dbReference type="PROSITE" id="PS50893"/>
    </source>
</evidence>
<keyword evidence="8" id="KW-0547">Nucleotide-binding</keyword>
<dbReference type="Proteomes" id="UP001139157">
    <property type="component" value="Unassembled WGS sequence"/>
</dbReference>
<dbReference type="GO" id="GO:0016887">
    <property type="term" value="F:ATP hydrolysis activity"/>
    <property type="evidence" value="ECO:0007669"/>
    <property type="project" value="InterPro"/>
</dbReference>
<dbReference type="CDD" id="cd07346">
    <property type="entry name" value="ABC_6TM_exporters"/>
    <property type="match status" value="1"/>
</dbReference>
<name>A0A9X2E163_9NOCA</name>
<organism evidence="8 9">
    <name type="scientific">Nocardia pulmonis</name>
    <dbReference type="NCBI Taxonomy" id="2951408"/>
    <lineage>
        <taxon>Bacteria</taxon>
        <taxon>Bacillati</taxon>
        <taxon>Actinomycetota</taxon>
        <taxon>Actinomycetes</taxon>
        <taxon>Mycobacteriales</taxon>
        <taxon>Nocardiaceae</taxon>
        <taxon>Nocardia</taxon>
    </lineage>
</organism>
<keyword evidence="9" id="KW-1185">Reference proteome</keyword>
<dbReference type="Pfam" id="PF00664">
    <property type="entry name" value="ABC_membrane"/>
    <property type="match status" value="1"/>
</dbReference>
<feature type="domain" description="ABC transporter" evidence="6">
    <location>
        <begin position="314"/>
        <end position="548"/>
    </location>
</feature>
<evidence type="ECO:0000256" key="4">
    <source>
        <dbReference type="ARBA" id="ARBA00023136"/>
    </source>
</evidence>
<accession>A0A9X2E163</accession>
<dbReference type="PROSITE" id="PS50929">
    <property type="entry name" value="ABC_TM1F"/>
    <property type="match status" value="1"/>
</dbReference>
<dbReference type="RefSeq" id="WP_251908830.1">
    <property type="nucleotide sequence ID" value="NZ_JAMRXG010000001.1"/>
</dbReference>
<comment type="caution">
    <text evidence="8">The sequence shown here is derived from an EMBL/GenBank/DDBJ whole genome shotgun (WGS) entry which is preliminary data.</text>
</comment>
<dbReference type="PROSITE" id="PS50893">
    <property type="entry name" value="ABC_TRANSPORTER_2"/>
    <property type="match status" value="1"/>
</dbReference>
<feature type="transmembrane region" description="Helical" evidence="5">
    <location>
        <begin position="241"/>
        <end position="267"/>
    </location>
</feature>
<gene>
    <name evidence="8" type="ORF">NDR86_00510</name>
</gene>
<dbReference type="PROSITE" id="PS00211">
    <property type="entry name" value="ABC_TRANSPORTER_1"/>
    <property type="match status" value="1"/>
</dbReference>
<dbReference type="InterPro" id="IPR017871">
    <property type="entry name" value="ABC_transporter-like_CS"/>
</dbReference>
<feature type="transmembrane region" description="Helical" evidence="5">
    <location>
        <begin position="134"/>
        <end position="153"/>
    </location>
</feature>
<comment type="subcellular location">
    <subcellularLocation>
        <location evidence="1">Cell membrane</location>
        <topology evidence="1">Multi-pass membrane protein</topology>
    </subcellularLocation>
</comment>
<dbReference type="Gene3D" id="3.40.50.300">
    <property type="entry name" value="P-loop containing nucleotide triphosphate hydrolases"/>
    <property type="match status" value="1"/>
</dbReference>
<dbReference type="AlphaFoldDB" id="A0A9X2E163"/>
<sequence length="548" mass="57292">MSPDSGRAVLRIAVSRNAGAMAAGGALLTLYQAAETAVPVVLGLVVDRAIVPGSLTGLILGLLALAAVIGTVSYSWRFGMRILQRANTTEAHRWRVAVADRVLRPVPPELDLQSGETLIIATDDADQTADIVEVVPQLVSSLLAVAVIAGVLTVLSPPLGLLVVGGTAAILTILGLISRRIGAATEEQQARIARAGAAVSDLVAGLRPLHGFGGNAAAYASYRRRSAAATHQAITVANTSALYTGIGLALNAVLTAAVTVTAAWLAFAGTLSLGQFVIAVGLAQFVAEPLRLFSEMPKYVMQARASAERVALVLAARPAFEPGEKDPRPGDLEVVGEPSFRVPPGEFVAVVAAPRIAADLTRALAVTTTPDDTLRLTGRPFAEFDPARLRRHVLVSPHHGEIFAGTLRSNIDPADTGADVERAADAAALSDLVRMHEAGLDHPVGDRGANLSGGQRQRLLLARALAADPEVLVLHDPTTAVDAVTEERIARTLADHRRSRTTLVFTSSPALLDVADRVLVLDGPRVVAEGTHRALVAEDPAYRAAVLR</sequence>
<proteinExistence type="predicted"/>
<dbReference type="InterPro" id="IPR003439">
    <property type="entry name" value="ABC_transporter-like_ATP-bd"/>
</dbReference>
<keyword evidence="4 5" id="KW-0472">Membrane</keyword>
<reference evidence="8" key="1">
    <citation type="submission" date="2022-06" db="EMBL/GenBank/DDBJ databases">
        <title>Novel species in genus nocardia.</title>
        <authorList>
            <person name="Li F."/>
        </authorList>
    </citation>
    <scope>NUCLEOTIDE SEQUENCE</scope>
    <source>
        <strain evidence="8">CDC141</strain>
    </source>
</reference>
<keyword evidence="8" id="KW-0067">ATP-binding</keyword>
<keyword evidence="3 5" id="KW-1133">Transmembrane helix</keyword>
<dbReference type="PANTHER" id="PTHR43394">
    <property type="entry name" value="ATP-DEPENDENT PERMEASE MDL1, MITOCHONDRIAL"/>
    <property type="match status" value="1"/>
</dbReference>
<dbReference type="GO" id="GO:0005886">
    <property type="term" value="C:plasma membrane"/>
    <property type="evidence" value="ECO:0007669"/>
    <property type="project" value="UniProtKB-SubCell"/>
</dbReference>